<feature type="region of interest" description="Disordered" evidence="2">
    <location>
        <begin position="86"/>
        <end position="112"/>
    </location>
</feature>
<dbReference type="InterPro" id="IPR046347">
    <property type="entry name" value="bZIP_sf"/>
</dbReference>
<dbReference type="Pfam" id="PF07716">
    <property type="entry name" value="bZIP_2"/>
    <property type="match status" value="1"/>
</dbReference>
<organism evidence="4 5">
    <name type="scientific">Mucor velutinosus</name>
    <dbReference type="NCBI Taxonomy" id="708070"/>
    <lineage>
        <taxon>Eukaryota</taxon>
        <taxon>Fungi</taxon>
        <taxon>Fungi incertae sedis</taxon>
        <taxon>Mucoromycota</taxon>
        <taxon>Mucoromycotina</taxon>
        <taxon>Mucoromycetes</taxon>
        <taxon>Mucorales</taxon>
        <taxon>Mucorineae</taxon>
        <taxon>Mucoraceae</taxon>
        <taxon>Mucor</taxon>
    </lineage>
</organism>
<feature type="compositionally biased region" description="Low complexity" evidence="2">
    <location>
        <begin position="49"/>
        <end position="58"/>
    </location>
</feature>
<feature type="region of interest" description="Disordered" evidence="2">
    <location>
        <begin position="49"/>
        <end position="73"/>
    </location>
</feature>
<dbReference type="CDD" id="cd12193">
    <property type="entry name" value="bZIP_GCN4"/>
    <property type="match status" value="1"/>
</dbReference>
<evidence type="ECO:0000256" key="1">
    <source>
        <dbReference type="SAM" id="Coils"/>
    </source>
</evidence>
<dbReference type="Proteomes" id="UP001304243">
    <property type="component" value="Unassembled WGS sequence"/>
</dbReference>
<feature type="region of interest" description="Disordered" evidence="2">
    <location>
        <begin position="1"/>
        <end position="21"/>
    </location>
</feature>
<dbReference type="InterPro" id="IPR004827">
    <property type="entry name" value="bZIP"/>
</dbReference>
<dbReference type="AlphaFoldDB" id="A0AAN7HXB0"/>
<sequence length="278" mass="31882">MSISNKTNSSHTTTPATTWGLDSTTLDDWLENDLKQSSLFQCRKSITNTTTTTTTTPKNNKDTHNTTNNNNATKCSLKNLLAHDEESKIKQQEQEPSKDSIKNNTDDKPLPPHLIPLIKVYSLLNTIRQNEQLVKEKQYNKKRLYATPPPPSPVLSTVSSNDANCNSDFHYHHQHVQPTPVIKKKRGNNRPPVDLVVKRQRNTDAARRSRLRKAIKMETLEKRVDVLKTDNERLRVKVAVLETEVTHATEKEQRNRQRVLELEAQLAIAHKQLVEEYK</sequence>
<dbReference type="PROSITE" id="PS00036">
    <property type="entry name" value="BZIP_BASIC"/>
    <property type="match status" value="1"/>
</dbReference>
<accession>A0AAN7HXB0</accession>
<feature type="compositionally biased region" description="Basic and acidic residues" evidence="2">
    <location>
        <begin position="86"/>
        <end position="110"/>
    </location>
</feature>
<dbReference type="PROSITE" id="PS50217">
    <property type="entry name" value="BZIP"/>
    <property type="match status" value="1"/>
</dbReference>
<evidence type="ECO:0000313" key="5">
    <source>
        <dbReference type="Proteomes" id="UP001304243"/>
    </source>
</evidence>
<dbReference type="Gene3D" id="3.30.160.60">
    <property type="entry name" value="Classic Zinc Finger"/>
    <property type="match status" value="1"/>
</dbReference>
<feature type="compositionally biased region" description="Low complexity" evidence="2">
    <location>
        <begin position="7"/>
        <end position="18"/>
    </location>
</feature>
<keyword evidence="5" id="KW-1185">Reference proteome</keyword>
<dbReference type="EMBL" id="JASEJX010000028">
    <property type="protein sequence ID" value="KAK4511748.1"/>
    <property type="molecule type" value="Genomic_DNA"/>
</dbReference>
<dbReference type="SMART" id="SM00338">
    <property type="entry name" value="BRLZ"/>
    <property type="match status" value="1"/>
</dbReference>
<dbReference type="GeneID" id="89950978"/>
<keyword evidence="1" id="KW-0175">Coiled coil</keyword>
<name>A0AAN7HXB0_9FUNG</name>
<dbReference type="RefSeq" id="XP_064678414.1">
    <property type="nucleotide sequence ID" value="XM_064826554.1"/>
</dbReference>
<feature type="domain" description="BZIP" evidence="3">
    <location>
        <begin position="198"/>
        <end position="245"/>
    </location>
</feature>
<feature type="coiled-coil region" evidence="1">
    <location>
        <begin position="217"/>
        <end position="251"/>
    </location>
</feature>
<dbReference type="SUPFAM" id="SSF57959">
    <property type="entry name" value="Leucine zipper domain"/>
    <property type="match status" value="1"/>
</dbReference>
<protein>
    <submittedName>
        <fullName evidence="4">Glutaredoxin</fullName>
    </submittedName>
</protein>
<evidence type="ECO:0000259" key="3">
    <source>
        <dbReference type="PROSITE" id="PS50217"/>
    </source>
</evidence>
<evidence type="ECO:0000256" key="2">
    <source>
        <dbReference type="SAM" id="MobiDB-lite"/>
    </source>
</evidence>
<evidence type="ECO:0000313" key="4">
    <source>
        <dbReference type="EMBL" id="KAK4511748.1"/>
    </source>
</evidence>
<gene>
    <name evidence="4" type="primary">GRX3_2</name>
    <name evidence="4" type="ORF">ATC70_007292</name>
</gene>
<proteinExistence type="predicted"/>
<reference evidence="4 5" key="1">
    <citation type="submission" date="2022-11" db="EMBL/GenBank/DDBJ databases">
        <title>Mucor velutinosus strain NIH1002 WGS.</title>
        <authorList>
            <person name="Subramanian P."/>
            <person name="Mullikin J.C."/>
            <person name="Segre J.A."/>
            <person name="Zelazny A.M."/>
        </authorList>
    </citation>
    <scope>NUCLEOTIDE SEQUENCE [LARGE SCALE GENOMIC DNA]</scope>
    <source>
        <strain evidence="4 5">NIH1002</strain>
    </source>
</reference>
<dbReference type="GO" id="GO:0003700">
    <property type="term" value="F:DNA-binding transcription factor activity"/>
    <property type="evidence" value="ECO:0007669"/>
    <property type="project" value="InterPro"/>
</dbReference>
<comment type="caution">
    <text evidence="4">The sequence shown here is derived from an EMBL/GenBank/DDBJ whole genome shotgun (WGS) entry which is preliminary data.</text>
</comment>